<dbReference type="AlphaFoldDB" id="A0AAV1DYH1"/>
<dbReference type="InterPro" id="IPR002403">
    <property type="entry name" value="Cyt_P450_E_grp-IV"/>
</dbReference>
<evidence type="ECO:0000256" key="6">
    <source>
        <dbReference type="PIRSR" id="PIRSR602403-1"/>
    </source>
</evidence>
<reference evidence="9" key="1">
    <citation type="submission" date="2023-03" db="EMBL/GenBank/DDBJ databases">
        <authorList>
            <person name="Julca I."/>
        </authorList>
    </citation>
    <scope>NUCLEOTIDE SEQUENCE</scope>
</reference>
<dbReference type="Proteomes" id="UP001161247">
    <property type="component" value="Chromosome 7"/>
</dbReference>
<comment type="similarity">
    <text evidence="7">Belongs to the cytochrome P450 family.</text>
</comment>
<dbReference type="EMBL" id="OX459124">
    <property type="protein sequence ID" value="CAI9111753.1"/>
    <property type="molecule type" value="Genomic_DNA"/>
</dbReference>
<dbReference type="InterPro" id="IPR001128">
    <property type="entry name" value="Cyt_P450"/>
</dbReference>
<keyword evidence="7" id="KW-0503">Monooxygenase</keyword>
<keyword evidence="7" id="KW-0560">Oxidoreductase</keyword>
<protein>
    <submittedName>
        <fullName evidence="9">OLC1v1012063C1</fullName>
    </submittedName>
</protein>
<organism evidence="9 10">
    <name type="scientific">Oldenlandia corymbosa var. corymbosa</name>
    <dbReference type="NCBI Taxonomy" id="529605"/>
    <lineage>
        <taxon>Eukaryota</taxon>
        <taxon>Viridiplantae</taxon>
        <taxon>Streptophyta</taxon>
        <taxon>Embryophyta</taxon>
        <taxon>Tracheophyta</taxon>
        <taxon>Spermatophyta</taxon>
        <taxon>Magnoliopsida</taxon>
        <taxon>eudicotyledons</taxon>
        <taxon>Gunneridae</taxon>
        <taxon>Pentapetalae</taxon>
        <taxon>asterids</taxon>
        <taxon>lamiids</taxon>
        <taxon>Gentianales</taxon>
        <taxon>Rubiaceae</taxon>
        <taxon>Rubioideae</taxon>
        <taxon>Spermacoceae</taxon>
        <taxon>Hedyotis-Oldenlandia complex</taxon>
        <taxon>Oldenlandia</taxon>
    </lineage>
</organism>
<dbReference type="GO" id="GO:0016020">
    <property type="term" value="C:membrane"/>
    <property type="evidence" value="ECO:0007669"/>
    <property type="project" value="UniProtKB-SubCell"/>
</dbReference>
<keyword evidence="4 8" id="KW-1133">Transmembrane helix</keyword>
<dbReference type="Pfam" id="PF00067">
    <property type="entry name" value="p450"/>
    <property type="match status" value="1"/>
</dbReference>
<dbReference type="InterPro" id="IPR017972">
    <property type="entry name" value="Cyt_P450_CS"/>
</dbReference>
<dbReference type="GO" id="GO:0016705">
    <property type="term" value="F:oxidoreductase activity, acting on paired donors, with incorporation or reduction of molecular oxygen"/>
    <property type="evidence" value="ECO:0007669"/>
    <property type="project" value="InterPro"/>
</dbReference>
<dbReference type="PANTHER" id="PTHR24286">
    <property type="entry name" value="CYTOCHROME P450 26"/>
    <property type="match status" value="1"/>
</dbReference>
<evidence type="ECO:0000256" key="4">
    <source>
        <dbReference type="ARBA" id="ARBA00022989"/>
    </source>
</evidence>
<feature type="binding site" description="axial binding residue" evidence="6">
    <location>
        <position position="439"/>
    </location>
    <ligand>
        <name>heme</name>
        <dbReference type="ChEBI" id="CHEBI:30413"/>
    </ligand>
    <ligandPart>
        <name>Fe</name>
        <dbReference type="ChEBI" id="CHEBI:18248"/>
    </ligandPart>
</feature>
<keyword evidence="10" id="KW-1185">Reference proteome</keyword>
<keyword evidence="5 6" id="KW-0408">Iron</keyword>
<evidence type="ECO:0000313" key="10">
    <source>
        <dbReference type="Proteomes" id="UP001161247"/>
    </source>
</evidence>
<proteinExistence type="inferred from homology"/>
<comment type="subcellular location">
    <subcellularLocation>
        <location evidence="1">Membrane</location>
        <topology evidence="1">Single-pass membrane protein</topology>
    </subcellularLocation>
</comment>
<dbReference type="PANTHER" id="PTHR24286:SF271">
    <property type="entry name" value="CYTOCHROME P450"/>
    <property type="match status" value="1"/>
</dbReference>
<keyword evidence="3 6" id="KW-0479">Metal-binding</keyword>
<name>A0AAV1DYH1_OLDCO</name>
<evidence type="ECO:0000313" key="9">
    <source>
        <dbReference type="EMBL" id="CAI9111753.1"/>
    </source>
</evidence>
<feature type="transmembrane region" description="Helical" evidence="8">
    <location>
        <begin position="6"/>
        <end position="29"/>
    </location>
</feature>
<comment type="cofactor">
    <cofactor evidence="6">
        <name>heme</name>
        <dbReference type="ChEBI" id="CHEBI:30413"/>
    </cofactor>
</comment>
<dbReference type="GO" id="GO:0005506">
    <property type="term" value="F:iron ion binding"/>
    <property type="evidence" value="ECO:0007669"/>
    <property type="project" value="InterPro"/>
</dbReference>
<evidence type="ECO:0000256" key="1">
    <source>
        <dbReference type="ARBA" id="ARBA00004167"/>
    </source>
</evidence>
<keyword evidence="8" id="KW-0472">Membrane</keyword>
<dbReference type="GO" id="GO:0004497">
    <property type="term" value="F:monooxygenase activity"/>
    <property type="evidence" value="ECO:0007669"/>
    <property type="project" value="UniProtKB-KW"/>
</dbReference>
<sequence>MAVSMSDILLFLLSVTTYVLFLYSTKLFLRRRNSEELKPIPPGKTDWPFFRESQDLYSKMQGNAVHEFVLERCNKYSSKIFKTSVMGQTVAVFSGAEGNKFLFSNQPELLTHWVPGYITKLFPSGNDGIKDDAKQILAKRLFFKSTLKGDALRSYVRIFDATAKQQLLTVQTDWMKPEEVSEMARRYTFTSGCKIFLGIGDKRKIDELEEYINMVEIGLTSKPINLPGTAFHRAIKTSKNLFRELGAIIRQRKTETTNCSSSGDEDFDFISQLIQSSTRDNRHGLMLGESQMGSFLAGLLMGSYSGLHTTITQVIKHLAEFPQVYQLVLKEQEEIASSKGVNETLQWEDVRKMKYSWNVVCETLRLSALGIGGFKEAVNGFEYGGYTIPKGWKLQWSAAATHRNPEYFPDPDKFDPSRFEGDGPAPYTFVPFGGGIRMCPGNEYARFAILVFIHNVVINSAGTSKLLPPKLGAVA</sequence>
<keyword evidence="6 7" id="KW-0349">Heme</keyword>
<gene>
    <name evidence="9" type="ORF">OLC1_LOCUS19072</name>
</gene>
<dbReference type="GO" id="GO:0016125">
    <property type="term" value="P:sterol metabolic process"/>
    <property type="evidence" value="ECO:0007669"/>
    <property type="project" value="TreeGrafter"/>
</dbReference>
<accession>A0AAV1DYH1</accession>
<evidence type="ECO:0000256" key="2">
    <source>
        <dbReference type="ARBA" id="ARBA00022692"/>
    </source>
</evidence>
<dbReference type="GO" id="GO:0020037">
    <property type="term" value="F:heme binding"/>
    <property type="evidence" value="ECO:0007669"/>
    <property type="project" value="InterPro"/>
</dbReference>
<dbReference type="PRINTS" id="PR00465">
    <property type="entry name" value="EP450IV"/>
</dbReference>
<evidence type="ECO:0000256" key="7">
    <source>
        <dbReference type="RuleBase" id="RU000461"/>
    </source>
</evidence>
<dbReference type="InterPro" id="IPR036396">
    <property type="entry name" value="Cyt_P450_sf"/>
</dbReference>
<evidence type="ECO:0000256" key="5">
    <source>
        <dbReference type="ARBA" id="ARBA00023004"/>
    </source>
</evidence>
<evidence type="ECO:0000256" key="3">
    <source>
        <dbReference type="ARBA" id="ARBA00022723"/>
    </source>
</evidence>
<keyword evidence="2 8" id="KW-0812">Transmembrane</keyword>
<dbReference type="PROSITE" id="PS00086">
    <property type="entry name" value="CYTOCHROME_P450"/>
    <property type="match status" value="1"/>
</dbReference>
<dbReference type="Gene3D" id="1.10.630.10">
    <property type="entry name" value="Cytochrome P450"/>
    <property type="match status" value="1"/>
</dbReference>
<evidence type="ECO:0000256" key="8">
    <source>
        <dbReference type="SAM" id="Phobius"/>
    </source>
</evidence>
<dbReference type="SUPFAM" id="SSF48264">
    <property type="entry name" value="Cytochrome P450"/>
    <property type="match status" value="1"/>
</dbReference>